<dbReference type="PROSITE" id="PS50893">
    <property type="entry name" value="ABC_TRANSPORTER_2"/>
    <property type="match status" value="1"/>
</dbReference>
<evidence type="ECO:0000256" key="8">
    <source>
        <dbReference type="ARBA" id="ARBA00022967"/>
    </source>
</evidence>
<dbReference type="PROSITE" id="PS00211">
    <property type="entry name" value="ABC_TRANSPORTER_1"/>
    <property type="match status" value="1"/>
</dbReference>
<dbReference type="CDD" id="cd18552">
    <property type="entry name" value="ABC_6TM_MsbA_like"/>
    <property type="match status" value="1"/>
</dbReference>
<dbReference type="InterPro" id="IPR011527">
    <property type="entry name" value="ABC1_TM_dom"/>
</dbReference>
<keyword evidence="5 13" id="KW-0812">Transmembrane</keyword>
<evidence type="ECO:0000256" key="11">
    <source>
        <dbReference type="ARBA" id="ARBA00023136"/>
    </source>
</evidence>
<dbReference type="NCBIfam" id="TIGR02203">
    <property type="entry name" value="MsbA_lipidA"/>
    <property type="match status" value="1"/>
</dbReference>
<sequence>MNEAGVGADAAEAQTDTTASAEAEAGAAASQAAAHAPVNEFIREPASDRALLGRLFTYVKPHWRIFALGVVAMVLTASTEPALPAIMQFLLDDGFGEKGNPHLMWTAPLLIIGLFLARGVFTFTMNYAMNEVSNAVLFDLRRVMFDRLVQMPVSYFSSNPAGTIIARLVNDVQNVTQSLASVLIIMVRDSCVIMGLLGWLLYLNWQLTMIAFVLIPMVALAVGAFSRRMRRLSGEQLRYTGELTSVVGEAIHGNPVIKVYAGQEHERNRFASASSQLQAFARRMTVASALIVPITQVMAAVAVSVVIALALYQSQQDRTTVGGFVSFLTAMLMIFNPLKHLAEVNGQLQRAFAAADAVFHFIDEPIEHDHGTQVIERAKGGLRFEDVRFGYAGSNALALKGIDLDIEPGETVALVGGSGGGKTTLANLIPRFYPVTEGRILLDGVPIESLKLESLRQQIAWVSQQVMLFNDTIANNVAYGSRRGASEEEVRAALEAAYLTDFVASLPQGINTMIGDNGIRLSGGQRQRLSIARALLKNAPILVLDEATSALDNESERFVQAALDELLHGQTTLIIAHRLSTIEKADRILVLDDGRIVESGTHAELVALGGLYARLHAGGTLTA</sequence>
<dbReference type="InterPro" id="IPR036640">
    <property type="entry name" value="ABC1_TM_sf"/>
</dbReference>
<keyword evidence="4" id="KW-0997">Cell inner membrane</keyword>
<dbReference type="PANTHER" id="PTHR43394">
    <property type="entry name" value="ATP-DEPENDENT PERMEASE MDL1, MITOCHONDRIAL"/>
    <property type="match status" value="1"/>
</dbReference>
<evidence type="ECO:0000256" key="2">
    <source>
        <dbReference type="ARBA" id="ARBA00022448"/>
    </source>
</evidence>
<keyword evidence="2" id="KW-0813">Transport</keyword>
<dbReference type="PROSITE" id="PS50929">
    <property type="entry name" value="ABC_TM1F"/>
    <property type="match status" value="1"/>
</dbReference>
<feature type="transmembrane region" description="Helical" evidence="13">
    <location>
        <begin position="65"/>
        <end position="91"/>
    </location>
</feature>
<feature type="compositionally biased region" description="Low complexity" evidence="12">
    <location>
        <begin position="7"/>
        <end position="26"/>
    </location>
</feature>
<dbReference type="InterPro" id="IPR003439">
    <property type="entry name" value="ABC_transporter-like_ATP-bd"/>
</dbReference>
<keyword evidence="17" id="KW-1185">Reference proteome</keyword>
<name>A0A3R8NUC6_9BURK</name>
<dbReference type="Proteomes" id="UP000270261">
    <property type="component" value="Unassembled WGS sequence"/>
</dbReference>
<dbReference type="AlphaFoldDB" id="A0A3R8NUC6"/>
<feature type="transmembrane region" description="Helical" evidence="13">
    <location>
        <begin position="103"/>
        <end position="121"/>
    </location>
</feature>
<keyword evidence="8" id="KW-1278">Translocase</keyword>
<evidence type="ECO:0000256" key="4">
    <source>
        <dbReference type="ARBA" id="ARBA00022519"/>
    </source>
</evidence>
<feature type="transmembrane region" description="Helical" evidence="13">
    <location>
        <begin position="207"/>
        <end position="225"/>
    </location>
</feature>
<evidence type="ECO:0000256" key="5">
    <source>
        <dbReference type="ARBA" id="ARBA00022692"/>
    </source>
</evidence>
<dbReference type="InterPro" id="IPR011917">
    <property type="entry name" value="ABC_transpr_lipidA"/>
</dbReference>
<dbReference type="GO" id="GO:0016887">
    <property type="term" value="F:ATP hydrolysis activity"/>
    <property type="evidence" value="ECO:0007669"/>
    <property type="project" value="InterPro"/>
</dbReference>
<gene>
    <name evidence="16" type="primary">msbA</name>
    <name evidence="16" type="ORF">EHV23_01390</name>
</gene>
<feature type="domain" description="ABC transmembrane type-1" evidence="15">
    <location>
        <begin position="67"/>
        <end position="350"/>
    </location>
</feature>
<evidence type="ECO:0000259" key="15">
    <source>
        <dbReference type="PROSITE" id="PS50929"/>
    </source>
</evidence>
<dbReference type="Pfam" id="PF00664">
    <property type="entry name" value="ABC_membrane"/>
    <property type="match status" value="1"/>
</dbReference>
<evidence type="ECO:0000256" key="1">
    <source>
        <dbReference type="ARBA" id="ARBA00004651"/>
    </source>
</evidence>
<dbReference type="GO" id="GO:0005886">
    <property type="term" value="C:plasma membrane"/>
    <property type="evidence" value="ECO:0007669"/>
    <property type="project" value="UniProtKB-SubCell"/>
</dbReference>
<evidence type="ECO:0000313" key="16">
    <source>
        <dbReference type="EMBL" id="RRN46024.1"/>
    </source>
</evidence>
<evidence type="ECO:0000313" key="17">
    <source>
        <dbReference type="Proteomes" id="UP000270261"/>
    </source>
</evidence>
<evidence type="ECO:0000256" key="3">
    <source>
        <dbReference type="ARBA" id="ARBA00022475"/>
    </source>
</evidence>
<accession>A0A3R8NUC6</accession>
<dbReference type="InterPro" id="IPR003593">
    <property type="entry name" value="AAA+_ATPase"/>
</dbReference>
<evidence type="ECO:0000256" key="9">
    <source>
        <dbReference type="ARBA" id="ARBA00022989"/>
    </source>
</evidence>
<evidence type="ECO:0000256" key="10">
    <source>
        <dbReference type="ARBA" id="ARBA00023055"/>
    </source>
</evidence>
<dbReference type="InterPro" id="IPR017871">
    <property type="entry name" value="ABC_transporter-like_CS"/>
</dbReference>
<evidence type="ECO:0000256" key="13">
    <source>
        <dbReference type="SAM" id="Phobius"/>
    </source>
</evidence>
<dbReference type="Pfam" id="PF00005">
    <property type="entry name" value="ABC_tran"/>
    <property type="match status" value="1"/>
</dbReference>
<keyword evidence="11 13" id="KW-0472">Membrane</keyword>
<keyword evidence="9 13" id="KW-1133">Transmembrane helix</keyword>
<keyword evidence="10" id="KW-0445">Lipid transport</keyword>
<dbReference type="Gene3D" id="3.40.50.300">
    <property type="entry name" value="P-loop containing nucleotide triphosphate hydrolases"/>
    <property type="match status" value="1"/>
</dbReference>
<comment type="subcellular location">
    <subcellularLocation>
        <location evidence="1">Cell membrane</location>
        <topology evidence="1">Multi-pass membrane protein</topology>
    </subcellularLocation>
</comment>
<feature type="domain" description="ABC transporter" evidence="14">
    <location>
        <begin position="382"/>
        <end position="618"/>
    </location>
</feature>
<proteinExistence type="predicted"/>
<dbReference type="SUPFAM" id="SSF90123">
    <property type="entry name" value="ABC transporter transmembrane region"/>
    <property type="match status" value="1"/>
</dbReference>
<evidence type="ECO:0000256" key="6">
    <source>
        <dbReference type="ARBA" id="ARBA00022741"/>
    </source>
</evidence>
<keyword evidence="3" id="KW-1003">Cell membrane</keyword>
<feature type="transmembrane region" description="Helical" evidence="13">
    <location>
        <begin position="286"/>
        <end position="312"/>
    </location>
</feature>
<dbReference type="PANTHER" id="PTHR43394:SF1">
    <property type="entry name" value="ATP-BINDING CASSETTE SUB-FAMILY B MEMBER 10, MITOCHONDRIAL"/>
    <property type="match status" value="1"/>
</dbReference>
<dbReference type="Gene3D" id="1.20.1560.10">
    <property type="entry name" value="ABC transporter type 1, transmembrane domain"/>
    <property type="match status" value="1"/>
</dbReference>
<dbReference type="SUPFAM" id="SSF52540">
    <property type="entry name" value="P-loop containing nucleoside triphosphate hydrolases"/>
    <property type="match status" value="1"/>
</dbReference>
<dbReference type="GO" id="GO:0034040">
    <property type="term" value="F:ATPase-coupled lipid transmembrane transporter activity"/>
    <property type="evidence" value="ECO:0007669"/>
    <property type="project" value="InterPro"/>
</dbReference>
<dbReference type="InterPro" id="IPR027417">
    <property type="entry name" value="P-loop_NTPase"/>
</dbReference>
<keyword evidence="6" id="KW-0547">Nucleotide-binding</keyword>
<keyword evidence="7 16" id="KW-0067">ATP-binding</keyword>
<organism evidence="16 17">
    <name type="scientific">Lautropia dentalis</name>
    <dbReference type="NCBI Taxonomy" id="2490857"/>
    <lineage>
        <taxon>Bacteria</taxon>
        <taxon>Pseudomonadati</taxon>
        <taxon>Pseudomonadota</taxon>
        <taxon>Betaproteobacteria</taxon>
        <taxon>Burkholderiales</taxon>
        <taxon>Burkholderiaceae</taxon>
        <taxon>Lautropia</taxon>
    </lineage>
</organism>
<dbReference type="SMART" id="SM00382">
    <property type="entry name" value="AAA"/>
    <property type="match status" value="1"/>
</dbReference>
<dbReference type="FunFam" id="3.40.50.300:FF:000140">
    <property type="entry name" value="Lipid A export ATP-binding/permease protein MsbA"/>
    <property type="match status" value="1"/>
</dbReference>
<dbReference type="GO" id="GO:0005524">
    <property type="term" value="F:ATP binding"/>
    <property type="evidence" value="ECO:0007669"/>
    <property type="project" value="UniProtKB-KW"/>
</dbReference>
<evidence type="ECO:0000256" key="12">
    <source>
        <dbReference type="SAM" id="MobiDB-lite"/>
    </source>
</evidence>
<evidence type="ECO:0000256" key="7">
    <source>
        <dbReference type="ARBA" id="ARBA00022840"/>
    </source>
</evidence>
<feature type="transmembrane region" description="Helical" evidence="13">
    <location>
        <begin position="318"/>
        <end position="338"/>
    </location>
</feature>
<dbReference type="InterPro" id="IPR039421">
    <property type="entry name" value="Type_1_exporter"/>
</dbReference>
<dbReference type="EMBL" id="RRUE01000001">
    <property type="protein sequence ID" value="RRN46024.1"/>
    <property type="molecule type" value="Genomic_DNA"/>
</dbReference>
<comment type="caution">
    <text evidence="16">The sequence shown here is derived from an EMBL/GenBank/DDBJ whole genome shotgun (WGS) entry which is preliminary data.</text>
</comment>
<protein>
    <submittedName>
        <fullName evidence="16">Lipid A export permease/ATP-binding protein MsbA</fullName>
    </submittedName>
</protein>
<feature type="region of interest" description="Disordered" evidence="12">
    <location>
        <begin position="1"/>
        <end position="26"/>
    </location>
</feature>
<dbReference type="OrthoDB" id="8554730at2"/>
<evidence type="ECO:0000259" key="14">
    <source>
        <dbReference type="PROSITE" id="PS50893"/>
    </source>
</evidence>
<reference evidence="16 17" key="1">
    <citation type="submission" date="2018-11" db="EMBL/GenBank/DDBJ databases">
        <title>Genome sequencing of Lautropia sp. KCOM 2505 (= ChDC F240).</title>
        <authorList>
            <person name="Kook J.-K."/>
            <person name="Park S.-N."/>
            <person name="Lim Y.K."/>
        </authorList>
    </citation>
    <scope>NUCLEOTIDE SEQUENCE [LARGE SCALE GENOMIC DNA]</scope>
    <source>
        <strain evidence="16 17">KCOM 2505</strain>
    </source>
</reference>
<feature type="transmembrane region" description="Helical" evidence="13">
    <location>
        <begin position="179"/>
        <end position="201"/>
    </location>
</feature>
<dbReference type="GO" id="GO:0015421">
    <property type="term" value="F:ABC-type oligopeptide transporter activity"/>
    <property type="evidence" value="ECO:0007669"/>
    <property type="project" value="TreeGrafter"/>
</dbReference>